<feature type="compositionally biased region" description="Basic and acidic residues" evidence="1">
    <location>
        <begin position="924"/>
        <end position="934"/>
    </location>
</feature>
<comment type="caution">
    <text evidence="2">The sequence shown here is derived from an EMBL/GenBank/DDBJ whole genome shotgun (WGS) entry which is preliminary data.</text>
</comment>
<feature type="region of interest" description="Disordered" evidence="1">
    <location>
        <begin position="900"/>
        <end position="1008"/>
    </location>
</feature>
<name>A0A7C8RI20_ORBOL</name>
<sequence>MHNCKYFIRPFSTGTRALRIHASPLTFTYLILITLQLFPPTYGYWDSFAFGNGKWFERARDNIGNLQRNATTDIYDCHKISTRNADDPPLDGAIVWNRPNEPAILGLALYADSTCGKSIYALNKGRPLAIMILDKKRLRGLHIANFRNLDGMKPPALIRERRTETAQAIRVSDEIKSTRFLRDIPPEELPNSIVWWDKFEKRHVLNDAVSWANAVLYESLRDKKLTYRFLREVVERAVNGKASMATGNSEALMASINRDAGLGHNNWQLFLPPPDPTLGLTLAGETDDDYGLHIQEFGDFDSKLGPALTTAAGGRLNLVPIPPVTTGRQPRVQSFGIQMAQPEPQLQQVEPVSQLQQGQEAPVSQLESIALENPSLQNNPSTGSADSLFSEERADIPEDLRLALQQIERQVEAHDPTTIIARLDIPADKLTAAFNAASDKKAWLDKIEDRERMNMRVLLLIADWYGEYEEKRRGLQPGTLTTQGSWTNLDINTSELYPELRKVFDRAPDKMLWYSPMESRQKWNMRALRFAKDLYQDWLRLQPMESEDQSMRAHQGSTSSEEGDRDDTFEENAQETQNEVTSILEQNDNGIILQQVQQNAVPEDTIIQIEPNVDAIAEVDNPINLIDPITDSFFAAPDSPTFVTSDEVNLENPASSNPERDLNPRPQAIELENEPQQRSSDIPITITEQQNQPNPRGVLRLQKEGLDPNNPYMIDDLFKYFDPESDAFKDILNFNPRLVQEITKNPGKVLGIPNFGMRHYVPRVPDFNIDLEDSALFDTPSGTISESDIYEEELSPEELREKIAEETAAEAAALEAEGERLEGGPLGSESGEITREEVVESEVPERRRGGGAIEEEILESKGNVEPEPEEVTFEEQIQSLEPLLGGRPASEVMEEIEDELENIPPEEQSRRSTRYNGVRPPPRIRQDWDLEPTFKPRWTANQARRNRRRRSRLTNMADMVEDVPAVQQTTNHEQEPPVRKVEFWDRPLEDRRNRNSLIKTRGSNRDND</sequence>
<gene>
    <name evidence="2" type="ORF">TWF970_000379</name>
</gene>
<protein>
    <submittedName>
        <fullName evidence="2">Uncharacterized protein</fullName>
    </submittedName>
</protein>
<feature type="region of interest" description="Disordered" evidence="1">
    <location>
        <begin position="812"/>
        <end position="848"/>
    </location>
</feature>
<feature type="compositionally biased region" description="Basic and acidic residues" evidence="1">
    <location>
        <begin position="972"/>
        <end position="993"/>
    </location>
</feature>
<dbReference type="AlphaFoldDB" id="A0A7C8RI20"/>
<accession>A0A7C8RI20</accession>
<feature type="compositionally biased region" description="Polar residues" evidence="1">
    <location>
        <begin position="644"/>
        <end position="657"/>
    </location>
</feature>
<feature type="region of interest" description="Disordered" evidence="1">
    <location>
        <begin position="644"/>
        <end position="664"/>
    </location>
</feature>
<dbReference type="EMBL" id="JAABOJ010000001">
    <property type="protein sequence ID" value="KAF3291142.1"/>
    <property type="molecule type" value="Genomic_DNA"/>
</dbReference>
<feature type="region of interest" description="Disordered" evidence="1">
    <location>
        <begin position="546"/>
        <end position="579"/>
    </location>
</feature>
<evidence type="ECO:0000256" key="1">
    <source>
        <dbReference type="SAM" id="MobiDB-lite"/>
    </source>
</evidence>
<reference evidence="2 3" key="1">
    <citation type="submission" date="2020-01" db="EMBL/GenBank/DDBJ databases">
        <authorList>
            <person name="Palmer J.M."/>
        </authorList>
    </citation>
    <scope>NUCLEOTIDE SEQUENCE [LARGE SCALE GENOMIC DNA]</scope>
    <source>
        <strain evidence="2 3">TWF970</strain>
    </source>
</reference>
<evidence type="ECO:0000313" key="3">
    <source>
        <dbReference type="Proteomes" id="UP000474640"/>
    </source>
</evidence>
<evidence type="ECO:0000313" key="2">
    <source>
        <dbReference type="EMBL" id="KAF3291142.1"/>
    </source>
</evidence>
<proteinExistence type="predicted"/>
<dbReference type="Proteomes" id="UP000474640">
    <property type="component" value="Unassembled WGS sequence"/>
</dbReference>
<feature type="compositionally biased region" description="Basic and acidic residues" evidence="1">
    <location>
        <begin position="832"/>
        <end position="848"/>
    </location>
</feature>
<feature type="compositionally biased region" description="Acidic residues" evidence="1">
    <location>
        <begin position="561"/>
        <end position="573"/>
    </location>
</feature>
<dbReference type="OrthoDB" id="5356355at2759"/>
<organism evidence="2 3">
    <name type="scientific">Orbilia oligospora</name>
    <name type="common">Nematode-trapping fungus</name>
    <name type="synonym">Arthrobotrys oligospora</name>
    <dbReference type="NCBI Taxonomy" id="2813651"/>
    <lineage>
        <taxon>Eukaryota</taxon>
        <taxon>Fungi</taxon>
        <taxon>Dikarya</taxon>
        <taxon>Ascomycota</taxon>
        <taxon>Pezizomycotina</taxon>
        <taxon>Orbiliomycetes</taxon>
        <taxon>Orbiliales</taxon>
        <taxon>Orbiliaceae</taxon>
        <taxon>Orbilia</taxon>
    </lineage>
</organism>